<evidence type="ECO:0000313" key="2">
    <source>
        <dbReference type="Proteomes" id="UP000823388"/>
    </source>
</evidence>
<dbReference type="PANTHER" id="PTHR33116:SF87">
    <property type="entry name" value="OS01G0158850 PROTEIN"/>
    <property type="match status" value="1"/>
</dbReference>
<dbReference type="EMBL" id="CM029047">
    <property type="protein sequence ID" value="KAG2585096.1"/>
    <property type="molecule type" value="Genomic_DNA"/>
</dbReference>
<dbReference type="AlphaFoldDB" id="A0A8T0RJ90"/>
<organism evidence="1 2">
    <name type="scientific">Panicum virgatum</name>
    <name type="common">Blackwell switchgrass</name>
    <dbReference type="NCBI Taxonomy" id="38727"/>
    <lineage>
        <taxon>Eukaryota</taxon>
        <taxon>Viridiplantae</taxon>
        <taxon>Streptophyta</taxon>
        <taxon>Embryophyta</taxon>
        <taxon>Tracheophyta</taxon>
        <taxon>Spermatophyta</taxon>
        <taxon>Magnoliopsida</taxon>
        <taxon>Liliopsida</taxon>
        <taxon>Poales</taxon>
        <taxon>Poaceae</taxon>
        <taxon>PACMAD clade</taxon>
        <taxon>Panicoideae</taxon>
        <taxon>Panicodae</taxon>
        <taxon>Paniceae</taxon>
        <taxon>Panicinae</taxon>
        <taxon>Panicum</taxon>
        <taxon>Panicum sect. Hiantes</taxon>
    </lineage>
</organism>
<feature type="non-terminal residue" evidence="1">
    <location>
        <position position="188"/>
    </location>
</feature>
<dbReference type="PANTHER" id="PTHR33116">
    <property type="entry name" value="REVERSE TRANSCRIPTASE ZINC-BINDING DOMAIN-CONTAINING PROTEIN-RELATED-RELATED"/>
    <property type="match status" value="1"/>
</dbReference>
<name>A0A8T0RJ90_PANVG</name>
<accession>A0A8T0RJ90</accession>
<dbReference type="Proteomes" id="UP000823388">
    <property type="component" value="Chromosome 6K"/>
</dbReference>
<reference evidence="1" key="1">
    <citation type="submission" date="2020-05" db="EMBL/GenBank/DDBJ databases">
        <title>WGS assembly of Panicum virgatum.</title>
        <authorList>
            <person name="Lovell J.T."/>
            <person name="Jenkins J."/>
            <person name="Shu S."/>
            <person name="Juenger T.E."/>
            <person name="Schmutz J."/>
        </authorList>
    </citation>
    <scope>NUCLEOTIDE SEQUENCE</scope>
    <source>
        <strain evidence="1">AP13</strain>
    </source>
</reference>
<sequence length="188" mass="21766">MIHGDESKHKMYADIFNCQLGVFSIKYLGVPVSPSRLHVKDWTPLVNKNAKKLSSWKGNSLSIAGRIVLINSSLSSTFIYHMSMYLLPKTTSQSLDKQRRNFLWRGNNTRKKYHLVRWEIVCKSKKKGGLGIKDIRKINISLLCKWWWRLDNEEGLWQNIVKAKYIKGAPIGAITHRPDDSPIWTDLL</sequence>
<proteinExistence type="predicted"/>
<gene>
    <name evidence="1" type="ORF">PVAP13_6KG369606</name>
</gene>
<protein>
    <submittedName>
        <fullName evidence="1">Uncharacterized protein</fullName>
    </submittedName>
</protein>
<keyword evidence="2" id="KW-1185">Reference proteome</keyword>
<comment type="caution">
    <text evidence="1">The sequence shown here is derived from an EMBL/GenBank/DDBJ whole genome shotgun (WGS) entry which is preliminary data.</text>
</comment>
<evidence type="ECO:0000313" key="1">
    <source>
        <dbReference type="EMBL" id="KAG2585096.1"/>
    </source>
</evidence>